<sequence length="303" mass="32276">MSLPMLPFWSPLTQTSRAGQVWAGQTSPLSLSRTYAERKVLFAVDKASGASDLLCQLAQLSLSLSQLVCSVFRSNGRPTEGHRSDGQWVIVVLFDTLTGLKSVQMETQKSGVEVKAVAVAANQGWLLSCAGDVVATLLTSAMLSAMLALPQDHFGISKTSMCKSGQVYHKECQSKAVDGEEDGDEDDEGDGGLGEGEDELSSEEGGGAGGNNPNGNSNRNSGKAGPEGESGGAGDQDNGEDEDEGDGDDHEDDDDDENEDNEDDDDDDDGDNEDEEEVVEEEPDEEPDEDDEEALQPPKKRKK</sequence>
<proteinExistence type="predicted"/>
<protein>
    <submittedName>
        <fullName evidence="2">Uncharacterized protein</fullName>
    </submittedName>
</protein>
<evidence type="ECO:0000313" key="3">
    <source>
        <dbReference type="Proteomes" id="UP000796880"/>
    </source>
</evidence>
<evidence type="ECO:0000313" key="2">
    <source>
        <dbReference type="EMBL" id="KAF3445747.1"/>
    </source>
</evidence>
<dbReference type="PANTHER" id="PTHR35711:SF1">
    <property type="entry name" value="ECTODERMAL, ISOFORM F"/>
    <property type="match status" value="1"/>
</dbReference>
<keyword evidence="3" id="KW-1185">Reference proteome</keyword>
<feature type="region of interest" description="Disordered" evidence="1">
    <location>
        <begin position="173"/>
        <end position="303"/>
    </location>
</feature>
<feature type="compositionally biased region" description="Acidic residues" evidence="1">
    <location>
        <begin position="179"/>
        <end position="202"/>
    </location>
</feature>
<reference evidence="2" key="1">
    <citation type="submission" date="2020-03" db="EMBL/GenBank/DDBJ databases">
        <title>A high-quality chromosome-level genome assembly of a woody plant with both climbing and erect habits, Rhamnella rubrinervis.</title>
        <authorList>
            <person name="Lu Z."/>
            <person name="Yang Y."/>
            <person name="Zhu X."/>
            <person name="Sun Y."/>
        </authorList>
    </citation>
    <scope>NUCLEOTIDE SEQUENCE</scope>
    <source>
        <strain evidence="2">BYM</strain>
        <tissue evidence="2">Leaf</tissue>
    </source>
</reference>
<feature type="compositionally biased region" description="Acidic residues" evidence="1">
    <location>
        <begin position="237"/>
        <end position="294"/>
    </location>
</feature>
<evidence type="ECO:0000256" key="1">
    <source>
        <dbReference type="SAM" id="MobiDB-lite"/>
    </source>
</evidence>
<name>A0A8K0MH94_9ROSA</name>
<dbReference type="EMBL" id="VOIH02000005">
    <property type="protein sequence ID" value="KAF3445747.1"/>
    <property type="molecule type" value="Genomic_DNA"/>
</dbReference>
<gene>
    <name evidence="2" type="ORF">FNV43_RR10924</name>
</gene>
<feature type="compositionally biased region" description="Low complexity" evidence="1">
    <location>
        <begin position="213"/>
        <end position="222"/>
    </location>
</feature>
<dbReference type="AlphaFoldDB" id="A0A8K0MH94"/>
<organism evidence="2 3">
    <name type="scientific">Rhamnella rubrinervis</name>
    <dbReference type="NCBI Taxonomy" id="2594499"/>
    <lineage>
        <taxon>Eukaryota</taxon>
        <taxon>Viridiplantae</taxon>
        <taxon>Streptophyta</taxon>
        <taxon>Embryophyta</taxon>
        <taxon>Tracheophyta</taxon>
        <taxon>Spermatophyta</taxon>
        <taxon>Magnoliopsida</taxon>
        <taxon>eudicotyledons</taxon>
        <taxon>Gunneridae</taxon>
        <taxon>Pentapetalae</taxon>
        <taxon>rosids</taxon>
        <taxon>fabids</taxon>
        <taxon>Rosales</taxon>
        <taxon>Rhamnaceae</taxon>
        <taxon>rhamnoid group</taxon>
        <taxon>Rhamneae</taxon>
        <taxon>Rhamnella</taxon>
    </lineage>
</organism>
<accession>A0A8K0MH94</accession>
<dbReference type="PANTHER" id="PTHR35711">
    <property type="entry name" value="EXPRESSED PROTEIN"/>
    <property type="match status" value="1"/>
</dbReference>
<comment type="caution">
    <text evidence="2">The sequence shown here is derived from an EMBL/GenBank/DDBJ whole genome shotgun (WGS) entry which is preliminary data.</text>
</comment>
<dbReference type="Proteomes" id="UP000796880">
    <property type="component" value="Unassembled WGS sequence"/>
</dbReference>